<feature type="signal peptide" evidence="1">
    <location>
        <begin position="1"/>
        <end position="30"/>
    </location>
</feature>
<proteinExistence type="predicted"/>
<evidence type="ECO:0000313" key="3">
    <source>
        <dbReference type="Proteomes" id="UP000248330"/>
    </source>
</evidence>
<organism evidence="2 3">
    <name type="scientific">Sinimarinibacterium flocculans</name>
    <dbReference type="NCBI Taxonomy" id="985250"/>
    <lineage>
        <taxon>Bacteria</taxon>
        <taxon>Pseudomonadati</taxon>
        <taxon>Pseudomonadota</taxon>
        <taxon>Gammaproteobacteria</taxon>
        <taxon>Nevskiales</taxon>
        <taxon>Nevskiaceae</taxon>
        <taxon>Sinimarinibacterium</taxon>
    </lineage>
</organism>
<dbReference type="OrthoDB" id="5959722at2"/>
<evidence type="ECO:0000256" key="1">
    <source>
        <dbReference type="SAM" id="SignalP"/>
    </source>
</evidence>
<dbReference type="PROSITE" id="PS51257">
    <property type="entry name" value="PROKAR_LIPOPROTEIN"/>
    <property type="match status" value="1"/>
</dbReference>
<protein>
    <submittedName>
        <fullName evidence="2">Uncharacterized protein</fullName>
    </submittedName>
</protein>
<sequence length="100" mass="10851">MRIPVVRTTLLAATLALVACQGGFPMNASAPQPVAGKVTDVSAFEAFIATRPTPEAFRQTYPDVTLVLPGQIATKELRFDNSRYFAHLDEQGRIVGGKFQ</sequence>
<keyword evidence="1" id="KW-0732">Signal</keyword>
<name>A0A318E223_9GAMM</name>
<dbReference type="Proteomes" id="UP000248330">
    <property type="component" value="Unassembled WGS sequence"/>
</dbReference>
<accession>A0A318E223</accession>
<dbReference type="AlphaFoldDB" id="A0A318E223"/>
<reference evidence="2 3" key="1">
    <citation type="submission" date="2018-04" db="EMBL/GenBank/DDBJ databases">
        <title>Genomic Encyclopedia of Type Strains, Phase IV (KMG-IV): sequencing the most valuable type-strain genomes for metagenomic binning, comparative biology and taxonomic classification.</title>
        <authorList>
            <person name="Goeker M."/>
        </authorList>
    </citation>
    <scope>NUCLEOTIDE SEQUENCE [LARGE SCALE GENOMIC DNA]</scope>
    <source>
        <strain evidence="2 3">DSM 104150</strain>
    </source>
</reference>
<gene>
    <name evidence="2" type="ORF">C8D93_111132</name>
</gene>
<comment type="caution">
    <text evidence="2">The sequence shown here is derived from an EMBL/GenBank/DDBJ whole genome shotgun (WGS) entry which is preliminary data.</text>
</comment>
<evidence type="ECO:0000313" key="2">
    <source>
        <dbReference type="EMBL" id="PXV64960.1"/>
    </source>
</evidence>
<dbReference type="RefSeq" id="WP_110266503.1">
    <property type="nucleotide sequence ID" value="NZ_CAWNXA010000011.1"/>
</dbReference>
<dbReference type="EMBL" id="QICN01000011">
    <property type="protein sequence ID" value="PXV64960.1"/>
    <property type="molecule type" value="Genomic_DNA"/>
</dbReference>
<keyword evidence="3" id="KW-1185">Reference proteome</keyword>
<feature type="chain" id="PRO_5016346246" evidence="1">
    <location>
        <begin position="31"/>
        <end position="100"/>
    </location>
</feature>